<dbReference type="VEuPathDB" id="FungiDB:RhiirA1_403075"/>
<organism evidence="3 4">
    <name type="scientific">Rhizophagus irregularis</name>
    <dbReference type="NCBI Taxonomy" id="588596"/>
    <lineage>
        <taxon>Eukaryota</taxon>
        <taxon>Fungi</taxon>
        <taxon>Fungi incertae sedis</taxon>
        <taxon>Mucoromycota</taxon>
        <taxon>Glomeromycotina</taxon>
        <taxon>Glomeromycetes</taxon>
        <taxon>Glomerales</taxon>
        <taxon>Glomeraceae</taxon>
        <taxon>Rhizophagus</taxon>
    </lineage>
</organism>
<comment type="caution">
    <text evidence="3">The sequence shown here is derived from an EMBL/GenBank/DDBJ whole genome shotgun (WGS) entry which is preliminary data.</text>
</comment>
<feature type="region of interest" description="Disordered" evidence="1">
    <location>
        <begin position="708"/>
        <end position="730"/>
    </location>
</feature>
<dbReference type="VEuPathDB" id="FungiDB:RhiirA1_479672"/>
<feature type="region of interest" description="Disordered" evidence="1">
    <location>
        <begin position="591"/>
        <end position="684"/>
    </location>
</feature>
<dbReference type="Pfam" id="PF03372">
    <property type="entry name" value="Exo_endo_phos"/>
    <property type="match status" value="1"/>
</dbReference>
<evidence type="ECO:0000256" key="1">
    <source>
        <dbReference type="SAM" id="MobiDB-lite"/>
    </source>
</evidence>
<feature type="compositionally biased region" description="Basic residues" evidence="1">
    <location>
        <begin position="118"/>
        <end position="127"/>
    </location>
</feature>
<dbReference type="AlphaFoldDB" id="A0A2I1GUD1"/>
<dbReference type="GO" id="GO:0003824">
    <property type="term" value="F:catalytic activity"/>
    <property type="evidence" value="ECO:0007669"/>
    <property type="project" value="InterPro"/>
</dbReference>
<feature type="region of interest" description="Disordered" evidence="1">
    <location>
        <begin position="184"/>
        <end position="203"/>
    </location>
</feature>
<dbReference type="Gene3D" id="3.60.10.10">
    <property type="entry name" value="Endonuclease/exonuclease/phosphatase"/>
    <property type="match status" value="1"/>
</dbReference>
<proteinExistence type="predicted"/>
<dbReference type="InterPro" id="IPR005135">
    <property type="entry name" value="Endo/exonuclease/phosphatase"/>
</dbReference>
<protein>
    <recommendedName>
        <fullName evidence="2">Endonuclease/exonuclease/phosphatase domain-containing protein</fullName>
    </recommendedName>
</protein>
<gene>
    <name evidence="3" type="ORF">RhiirA4_545825</name>
</gene>
<dbReference type="VEuPathDB" id="FungiDB:FUN_015627"/>
<dbReference type="VEuPathDB" id="FungiDB:RhiirA1_396642"/>
<feature type="compositionally biased region" description="Polar residues" evidence="1">
    <location>
        <begin position="84"/>
        <end position="115"/>
    </location>
</feature>
<dbReference type="SUPFAM" id="SSF56219">
    <property type="entry name" value="DNase I-like"/>
    <property type="match status" value="1"/>
</dbReference>
<sequence length="1065" mass="122278">MNHSKFSFIFKGSRIIDKIFSEEDKYKALAELAGPLILHDEYLLAQRLGNIKVALAFWIRRIQTSLTNDDQEALYTPSDKAVTTCTPDSSMDTQSCTTSLAKPPQSRENSNYAIPTNNKKRKTKTKGSHFSATPDIETETESLKNFEHIDNNTPMEDVFLLPALDSNPQQSEILVDFLSDRNDNTSSPMQPSTTMNVDDSDKNITNNNVKGTVMDQISSRSTSTLQEFESAIKAAPNTTDTNTDEAMDHKWYPPSKIKKPSKILSDIKKHSSRNNVSIHAYTEEKVATYDAFIPINDIDHYNTVEDKISFIELNVRNMSDYAGIEYNTKDKQIIIKNYVLGGMRRMVRVFNYYFKTSNFKMIEKKYYTLHGQRISSREFKILEVPNNTDKNAIESSIRRLLHGCPFFITDKSYKYRSETTMTVYFTVKDEYARQLLKNVWSIDIENYIYRLGPAHFKTSDFDDRKKYRGEFIGFSDEHTAAKAMELTSPFNPKSAFKQSPDKIIVEFQNEADLFNACEKRYHFNDFSVKDYPIGYNWPQRDQAISKLKKAQNVNIHHQTCNQSTSDVANVHNTNTTRCSSDNDKMNNAANKQHKSIECQGNNSQRKIYRRDTGANKSRRNQKEFSHLPSCASSSNSIPFGVNSRRRLNNNKNNSISMSKTPFDTSSTHSNTPININHQGDWDENNCRKERGGDNSRVPFIPSLTKHGLTHDNTTDSTQNQNAQNYNGAIGSDNNNLNYNANEDLMRDINDFLTNERCRFQENDRQQSQLIFPSLSFATHNINGIKTNVDKFHLLLQDLPDYDIIGINETNLDKSDAIFLNNKPLNGRLVYSKGNSNKISEKGVAIYMKHKWEKHIGSIDSPTDNILSVTLVFKQCRIIITQIYMPPNDATVRSEVNNYLKTLVDVFQNTNDNTTYLIIAGDFNAIVDKYMDKLHVTKNGSANTKILDFLNNNGFINTFREANPDFRKFTWSNSVNATRIDYIWLSPNWCNELLHSTIIDAQMCTSSDHNIVTCIVNTSDIIRNHKRSTCARKNNERIIFDYADMNKEKWDKYKLNTHDCFKDPEL</sequence>
<feature type="compositionally biased region" description="Polar residues" evidence="1">
    <location>
        <begin position="714"/>
        <end position="726"/>
    </location>
</feature>
<name>A0A2I1GUD1_9GLOM</name>
<dbReference type="Proteomes" id="UP000234323">
    <property type="component" value="Unassembled WGS sequence"/>
</dbReference>
<reference evidence="3 4" key="1">
    <citation type="submission" date="2015-10" db="EMBL/GenBank/DDBJ databases">
        <title>Genome analyses suggest a sexual origin of heterokaryosis in a supposedly ancient asexual fungus.</title>
        <authorList>
            <person name="Ropars J."/>
            <person name="Sedzielewska K."/>
            <person name="Noel J."/>
            <person name="Charron P."/>
            <person name="Farinelli L."/>
            <person name="Marton T."/>
            <person name="Kruger M."/>
            <person name="Pelin A."/>
            <person name="Brachmann A."/>
            <person name="Corradi N."/>
        </authorList>
    </citation>
    <scope>NUCLEOTIDE SEQUENCE [LARGE SCALE GENOMIC DNA]</scope>
    <source>
        <strain evidence="3 4">A4</strain>
    </source>
</reference>
<evidence type="ECO:0000313" key="4">
    <source>
        <dbReference type="Proteomes" id="UP000234323"/>
    </source>
</evidence>
<feature type="domain" description="Endonuclease/exonuclease/phosphatase" evidence="2">
    <location>
        <begin position="777"/>
        <end position="1008"/>
    </location>
</feature>
<dbReference type="VEuPathDB" id="FungiDB:RhiirFUN_026809"/>
<evidence type="ECO:0000259" key="2">
    <source>
        <dbReference type="Pfam" id="PF03372"/>
    </source>
</evidence>
<dbReference type="InterPro" id="IPR036691">
    <property type="entry name" value="Endo/exonu/phosph_ase_sf"/>
</dbReference>
<evidence type="ECO:0000313" key="3">
    <source>
        <dbReference type="EMBL" id="PKY50251.1"/>
    </source>
</evidence>
<keyword evidence="4" id="KW-1185">Reference proteome</keyword>
<dbReference type="CDD" id="cd09076">
    <property type="entry name" value="L1-EN"/>
    <property type="match status" value="1"/>
</dbReference>
<accession>A0A2I1GUD1</accession>
<feature type="compositionally biased region" description="Polar residues" evidence="1">
    <location>
        <begin position="657"/>
        <end position="677"/>
    </location>
</feature>
<feature type="region of interest" description="Disordered" evidence="1">
    <location>
        <begin position="84"/>
        <end position="138"/>
    </location>
</feature>
<dbReference type="EMBL" id="LLXI01000847">
    <property type="protein sequence ID" value="PKY50251.1"/>
    <property type="molecule type" value="Genomic_DNA"/>
</dbReference>